<sequence>MKQEKFVFPLPWTSDGKFPKALPGYPPLNLPRKGRIPSKVFKQRWQEIVEEAKQKFGKFLPETTWWYLDEVEACNTHFIRLLEEALTIKIILPGFSKRHSVSSTVSAG</sequence>
<reference evidence="1 2" key="1">
    <citation type="submission" date="2019-08" db="EMBL/GenBank/DDBJ databases">
        <title>Complete genome sequence of Thermosulfurimonas marina SU872T, an anaerobic thermophilic chemolithoautotrophic bacterium isolated from a shallow marine hydrothermal vent.</title>
        <authorList>
            <person name="Allioux M."/>
            <person name="Jebbar M."/>
            <person name="Slobodkina G."/>
            <person name="Slobodkin A."/>
            <person name="Moalic Y."/>
            <person name="Frolova A."/>
            <person name="Shao Z."/>
            <person name="Alain K."/>
        </authorList>
    </citation>
    <scope>NUCLEOTIDE SEQUENCE [LARGE SCALE GENOMIC DNA]</scope>
    <source>
        <strain evidence="1 2">SU872</strain>
    </source>
</reference>
<accession>A0A6H1WS48</accession>
<keyword evidence="2" id="KW-1185">Reference proteome</keyword>
<protein>
    <submittedName>
        <fullName evidence="1">Uncharacterized protein</fullName>
    </submittedName>
</protein>
<organism evidence="1 2">
    <name type="scientific">Thermosulfurimonas marina</name>
    <dbReference type="NCBI Taxonomy" id="2047767"/>
    <lineage>
        <taxon>Bacteria</taxon>
        <taxon>Pseudomonadati</taxon>
        <taxon>Thermodesulfobacteriota</taxon>
        <taxon>Thermodesulfobacteria</taxon>
        <taxon>Thermodesulfobacteriales</taxon>
        <taxon>Thermodesulfobacteriaceae</taxon>
        <taxon>Thermosulfurimonas</taxon>
    </lineage>
</organism>
<evidence type="ECO:0000313" key="1">
    <source>
        <dbReference type="EMBL" id="QJA06047.1"/>
    </source>
</evidence>
<dbReference type="Proteomes" id="UP000501253">
    <property type="component" value="Chromosome"/>
</dbReference>
<dbReference type="KEGG" id="tmai:FVE67_04210"/>
<gene>
    <name evidence="1" type="ORF">FVE67_04210</name>
</gene>
<dbReference type="AlphaFoldDB" id="A0A6H1WS48"/>
<dbReference type="RefSeq" id="WP_168719402.1">
    <property type="nucleotide sequence ID" value="NZ_CP042909.1"/>
</dbReference>
<evidence type="ECO:0000313" key="2">
    <source>
        <dbReference type="Proteomes" id="UP000501253"/>
    </source>
</evidence>
<proteinExistence type="predicted"/>
<dbReference type="EMBL" id="CP042909">
    <property type="protein sequence ID" value="QJA06047.1"/>
    <property type="molecule type" value="Genomic_DNA"/>
</dbReference>
<name>A0A6H1WS48_9BACT</name>